<feature type="region of interest" description="Disordered" evidence="1">
    <location>
        <begin position="687"/>
        <end position="708"/>
    </location>
</feature>
<protein>
    <submittedName>
        <fullName evidence="4">Nuclear transport factor 2 family protein</fullName>
    </submittedName>
</protein>
<reference evidence="4 5" key="1">
    <citation type="submission" date="2024-09" db="EMBL/GenBank/DDBJ databases">
        <authorList>
            <person name="Zhang Z.-H."/>
        </authorList>
    </citation>
    <scope>NUCLEOTIDE SEQUENCE [LARGE SCALE GENOMIC DNA]</scope>
    <source>
        <strain evidence="4 5">HHTR114</strain>
    </source>
</reference>
<name>A0ABW1KRN3_9PROT</name>
<dbReference type="InterPro" id="IPR037401">
    <property type="entry name" value="SnoaL-like"/>
</dbReference>
<organism evidence="4 5">
    <name type="scientific">Hyphococcus aureus</name>
    <dbReference type="NCBI Taxonomy" id="2666033"/>
    <lineage>
        <taxon>Bacteria</taxon>
        <taxon>Pseudomonadati</taxon>
        <taxon>Pseudomonadota</taxon>
        <taxon>Alphaproteobacteria</taxon>
        <taxon>Parvularculales</taxon>
        <taxon>Parvularculaceae</taxon>
        <taxon>Hyphococcus</taxon>
    </lineage>
</organism>
<feature type="domain" description="SnoaL-like" evidence="3">
    <location>
        <begin position="453"/>
        <end position="586"/>
    </location>
</feature>
<keyword evidence="5" id="KW-1185">Reference proteome</keyword>
<dbReference type="InterPro" id="IPR032710">
    <property type="entry name" value="NTF2-like_dom_sf"/>
</dbReference>
<proteinExistence type="predicted"/>
<keyword evidence="2" id="KW-0732">Signal</keyword>
<gene>
    <name evidence="4" type="ORF">ACFMB1_03705</name>
</gene>
<dbReference type="Pfam" id="PF13577">
    <property type="entry name" value="SnoaL_4"/>
    <property type="match status" value="3"/>
</dbReference>
<feature type="domain" description="SnoaL-like" evidence="3">
    <location>
        <begin position="242"/>
        <end position="369"/>
    </location>
</feature>
<feature type="domain" description="SnoaL-like" evidence="3">
    <location>
        <begin position="53"/>
        <end position="182"/>
    </location>
</feature>
<evidence type="ECO:0000259" key="3">
    <source>
        <dbReference type="Pfam" id="PF13577"/>
    </source>
</evidence>
<dbReference type="Gene3D" id="3.10.450.50">
    <property type="match status" value="3"/>
</dbReference>
<feature type="signal peptide" evidence="2">
    <location>
        <begin position="1"/>
        <end position="19"/>
    </location>
</feature>
<dbReference type="CDD" id="cd00531">
    <property type="entry name" value="NTF2_like"/>
    <property type="match status" value="1"/>
</dbReference>
<accession>A0ABW1KRN3</accession>
<feature type="chain" id="PRO_5046635672" evidence="2">
    <location>
        <begin position="20"/>
        <end position="708"/>
    </location>
</feature>
<comment type="caution">
    <text evidence="4">The sequence shown here is derived from an EMBL/GenBank/DDBJ whole genome shotgun (WGS) entry which is preliminary data.</text>
</comment>
<dbReference type="SUPFAM" id="SSF54427">
    <property type="entry name" value="NTF2-like"/>
    <property type="match status" value="3"/>
</dbReference>
<sequence>MAALKFGRALAIWFLCAFAVNCSRPAQTDEASPVSATQAEQSEDVNDLARDVERLESLRAVKDLQRNYAQYGQFGLWSDMAALFSENAVVAWGDQKIEGAAAIENWLRERGAAVSDLAPGALNTEFIDQPLINLSVNGVSAKGRWMSLAFKGDGNGEAWFEGGLYENDYVREDGVWKIAVMRYYPQYEGPYTEGWTNVDGEDLPIIPYHFSIDETGIPIPEPVEPATATSETLDSLEQRIDALNDEDAVRNLQNAYGYYVDRKMWDDIVDLFADESAVEISGEGVFEGRAGVRKAMERMGPAGLSHGELNEHPLFDTIVMLAPGGEAESRGIELAMLGDADEGTAHWGINVYRNRFVKEAGVWKFKELRVYPLMKAQYKTGWGNGGELGLFSPDLPAFLGPNPATGDPVDTGELSLVADENLTGAVEKADAEQASPKPEMRLAEARRRLLRSEAYDGAVNVSAAYGFYLDDFQWTELSSLFAVEGNKQSPFAGYYLGRDRIMGAANAMWGPAKKLRPAISFHWRTQPVIHVSHDGRSANLRTRLFQPRTTKDPGAPAYFYMGGVHGGMYPNDQIVLENGIWRFWSLTIDEHYFYSPEWEGGWSAAKDPEGDAEPYRSKLLDIYPPDVVLTDLGRRQEGFKGGTGETIEWPGILPMWFHYRNPVSGREPATYWPDCVPCEIVPEASMTKHGYQKPPTGPEIDGVELQGR</sequence>
<evidence type="ECO:0000313" key="4">
    <source>
        <dbReference type="EMBL" id="MFC6034633.1"/>
    </source>
</evidence>
<evidence type="ECO:0000256" key="1">
    <source>
        <dbReference type="SAM" id="MobiDB-lite"/>
    </source>
</evidence>
<dbReference type="EMBL" id="JBHPON010000001">
    <property type="protein sequence ID" value="MFC6034633.1"/>
    <property type="molecule type" value="Genomic_DNA"/>
</dbReference>
<evidence type="ECO:0000313" key="5">
    <source>
        <dbReference type="Proteomes" id="UP001596116"/>
    </source>
</evidence>
<dbReference type="Proteomes" id="UP001596116">
    <property type="component" value="Unassembled WGS sequence"/>
</dbReference>
<evidence type="ECO:0000256" key="2">
    <source>
        <dbReference type="SAM" id="SignalP"/>
    </source>
</evidence>
<dbReference type="RefSeq" id="WP_379880030.1">
    <property type="nucleotide sequence ID" value="NZ_JBHPON010000001.1"/>
</dbReference>